<organism evidence="2 3">
    <name type="scientific">Collybia nuda</name>
    <dbReference type="NCBI Taxonomy" id="64659"/>
    <lineage>
        <taxon>Eukaryota</taxon>
        <taxon>Fungi</taxon>
        <taxon>Dikarya</taxon>
        <taxon>Basidiomycota</taxon>
        <taxon>Agaricomycotina</taxon>
        <taxon>Agaricomycetes</taxon>
        <taxon>Agaricomycetidae</taxon>
        <taxon>Agaricales</taxon>
        <taxon>Tricholomatineae</taxon>
        <taxon>Clitocybaceae</taxon>
        <taxon>Collybia</taxon>
    </lineage>
</organism>
<dbReference type="Proteomes" id="UP000807353">
    <property type="component" value="Unassembled WGS sequence"/>
</dbReference>
<dbReference type="OrthoDB" id="3184377at2759"/>
<evidence type="ECO:0000256" key="1">
    <source>
        <dbReference type="SAM" id="Phobius"/>
    </source>
</evidence>
<accession>A0A9P5YJP8</accession>
<comment type="caution">
    <text evidence="2">The sequence shown here is derived from an EMBL/GenBank/DDBJ whole genome shotgun (WGS) entry which is preliminary data.</text>
</comment>
<name>A0A9P5YJP8_9AGAR</name>
<gene>
    <name evidence="2" type="ORF">BDZ94DRAFT_1231453</name>
</gene>
<dbReference type="AlphaFoldDB" id="A0A9P5YJP8"/>
<sequence>MIAGSVCGGVMGIAWIVGFTIYFTKRYKRKKLNRQVAAGTVLSKKKPTNIPAEKVIIPPDPAILLGHRLPGERVFNEDGNIGDQYRLESESQEPSVNIFNTGNLLSAENSSPPH</sequence>
<evidence type="ECO:0000313" key="2">
    <source>
        <dbReference type="EMBL" id="KAF9469875.1"/>
    </source>
</evidence>
<reference evidence="2" key="1">
    <citation type="submission" date="2020-11" db="EMBL/GenBank/DDBJ databases">
        <authorList>
            <consortium name="DOE Joint Genome Institute"/>
            <person name="Ahrendt S."/>
            <person name="Riley R."/>
            <person name="Andreopoulos W."/>
            <person name="Labutti K."/>
            <person name="Pangilinan J."/>
            <person name="Ruiz-Duenas F.J."/>
            <person name="Barrasa J.M."/>
            <person name="Sanchez-Garcia M."/>
            <person name="Camarero S."/>
            <person name="Miyauchi S."/>
            <person name="Serrano A."/>
            <person name="Linde D."/>
            <person name="Babiker R."/>
            <person name="Drula E."/>
            <person name="Ayuso-Fernandez I."/>
            <person name="Pacheco R."/>
            <person name="Padilla G."/>
            <person name="Ferreira P."/>
            <person name="Barriuso J."/>
            <person name="Kellner H."/>
            <person name="Castanera R."/>
            <person name="Alfaro M."/>
            <person name="Ramirez L."/>
            <person name="Pisabarro A.G."/>
            <person name="Kuo A."/>
            <person name="Tritt A."/>
            <person name="Lipzen A."/>
            <person name="He G."/>
            <person name="Yan M."/>
            <person name="Ng V."/>
            <person name="Cullen D."/>
            <person name="Martin F."/>
            <person name="Rosso M.-N."/>
            <person name="Henrissat B."/>
            <person name="Hibbett D."/>
            <person name="Martinez A.T."/>
            <person name="Grigoriev I.V."/>
        </authorList>
    </citation>
    <scope>NUCLEOTIDE SEQUENCE</scope>
    <source>
        <strain evidence="2">CBS 247.69</strain>
    </source>
</reference>
<proteinExistence type="predicted"/>
<keyword evidence="1" id="KW-1133">Transmembrane helix</keyword>
<evidence type="ECO:0000313" key="3">
    <source>
        <dbReference type="Proteomes" id="UP000807353"/>
    </source>
</evidence>
<protein>
    <submittedName>
        <fullName evidence="2">Uncharacterized protein</fullName>
    </submittedName>
</protein>
<keyword evidence="3" id="KW-1185">Reference proteome</keyword>
<keyword evidence="1" id="KW-0812">Transmembrane</keyword>
<dbReference type="EMBL" id="MU150229">
    <property type="protein sequence ID" value="KAF9469875.1"/>
    <property type="molecule type" value="Genomic_DNA"/>
</dbReference>
<keyword evidence="1" id="KW-0472">Membrane</keyword>
<feature type="transmembrane region" description="Helical" evidence="1">
    <location>
        <begin position="6"/>
        <end position="24"/>
    </location>
</feature>